<accession>A0A0P8C8T5</accession>
<feature type="transmembrane region" description="Helical" evidence="1">
    <location>
        <begin position="29"/>
        <end position="50"/>
    </location>
</feature>
<feature type="transmembrane region" description="Helical" evidence="1">
    <location>
        <begin position="6"/>
        <end position="22"/>
    </location>
</feature>
<evidence type="ECO:0000313" key="3">
    <source>
        <dbReference type="Proteomes" id="UP000050360"/>
    </source>
</evidence>
<dbReference type="InterPro" id="IPR010001">
    <property type="entry name" value="BofA"/>
</dbReference>
<keyword evidence="1" id="KW-0812">Transmembrane</keyword>
<proteinExistence type="predicted"/>
<dbReference type="Pfam" id="PF07441">
    <property type="entry name" value="BofA"/>
    <property type="match status" value="1"/>
</dbReference>
<evidence type="ECO:0008006" key="4">
    <source>
        <dbReference type="Google" id="ProtNLM"/>
    </source>
</evidence>
<evidence type="ECO:0000313" key="2">
    <source>
        <dbReference type="EMBL" id="KPQ43231.1"/>
    </source>
</evidence>
<feature type="transmembrane region" description="Helical" evidence="1">
    <location>
        <begin position="56"/>
        <end position="81"/>
    </location>
</feature>
<sequence>MALEIIIVLLAIIGVIVAYYLLKTATHLIINAVLGLIILVAANVIFNLGISYSLPALLVCAFAGIPGAIIVIILHLFGVAFV</sequence>
<protein>
    <recommendedName>
        <fullName evidence="4">SigmaK-factor processing regulatory protein BofA</fullName>
    </recommendedName>
</protein>
<organism evidence="2 3">
    <name type="scientific">Candidatus Methanoperedens nitratireducens</name>
    <dbReference type="NCBI Taxonomy" id="1392998"/>
    <lineage>
        <taxon>Archaea</taxon>
        <taxon>Methanobacteriati</taxon>
        <taxon>Methanobacteriota</taxon>
        <taxon>Stenosarchaea group</taxon>
        <taxon>Methanomicrobia</taxon>
        <taxon>Methanosarcinales</taxon>
        <taxon>ANME-2 cluster</taxon>
        <taxon>Candidatus Methanoperedentaceae</taxon>
        <taxon>Candidatus Methanoperedens</taxon>
    </lineage>
</organism>
<evidence type="ECO:0000256" key="1">
    <source>
        <dbReference type="SAM" id="Phobius"/>
    </source>
</evidence>
<comment type="caution">
    <text evidence="2">The sequence shown here is derived from an EMBL/GenBank/DDBJ whole genome shotgun (WGS) entry which is preliminary data.</text>
</comment>
<reference evidence="2 3" key="1">
    <citation type="submission" date="2015-09" db="EMBL/GenBank/DDBJ databases">
        <title>A metagenomics-based metabolic model of nitrate-dependent anaerobic oxidation of methane by Methanoperedens-like archaea.</title>
        <authorList>
            <person name="Arshad A."/>
            <person name="Speth D.R."/>
            <person name="De Graaf R.M."/>
            <person name="Op Den Camp H.J."/>
            <person name="Jetten M.S."/>
            <person name="Welte C.U."/>
        </authorList>
    </citation>
    <scope>NUCLEOTIDE SEQUENCE [LARGE SCALE GENOMIC DNA]</scope>
</reference>
<keyword evidence="1" id="KW-1133">Transmembrane helix</keyword>
<keyword evidence="1" id="KW-0472">Membrane</keyword>
<dbReference type="Proteomes" id="UP000050360">
    <property type="component" value="Unassembled WGS sequence"/>
</dbReference>
<dbReference type="EMBL" id="LKCM01000167">
    <property type="protein sequence ID" value="KPQ43231.1"/>
    <property type="molecule type" value="Genomic_DNA"/>
</dbReference>
<gene>
    <name evidence="2" type="ORF">MPEBLZ_02189</name>
</gene>
<name>A0A0P8C8T5_9EURY</name>
<dbReference type="AlphaFoldDB" id="A0A0P8C8T5"/>